<evidence type="ECO:0000259" key="1">
    <source>
        <dbReference type="Pfam" id="PF02317"/>
    </source>
</evidence>
<dbReference type="InterPro" id="IPR051729">
    <property type="entry name" value="Opine/Lysopine_DH"/>
</dbReference>
<gene>
    <name evidence="3" type="ORF">H9Q80_14180</name>
</gene>
<keyword evidence="4" id="KW-1185">Reference proteome</keyword>
<dbReference type="RefSeq" id="WP_117451905.1">
    <property type="nucleotide sequence ID" value="NZ_CP060636.1"/>
</dbReference>
<organism evidence="3 4">
    <name type="scientific">[Eubacterium] hominis</name>
    <dbReference type="NCBI Taxonomy" id="2764325"/>
    <lineage>
        <taxon>Bacteria</taxon>
        <taxon>Bacillati</taxon>
        <taxon>Bacillota</taxon>
        <taxon>Erysipelotrichia</taxon>
        <taxon>Erysipelotrichales</taxon>
        <taxon>Erysipelotrichaceae</taxon>
        <taxon>Amedibacillus</taxon>
    </lineage>
</organism>
<dbReference type="PANTHER" id="PTHR38015:SF1">
    <property type="entry name" value="OPINE DEHYDROGENASE DOMAIN-CONTAINING PROTEIN"/>
    <property type="match status" value="1"/>
</dbReference>
<dbReference type="EMBL" id="CP060636">
    <property type="protein sequence ID" value="QNM11389.1"/>
    <property type="molecule type" value="Genomic_DNA"/>
</dbReference>
<evidence type="ECO:0000313" key="3">
    <source>
        <dbReference type="EMBL" id="QNM11389.1"/>
    </source>
</evidence>
<dbReference type="InterPro" id="IPR008927">
    <property type="entry name" value="6-PGluconate_DH-like_C_sf"/>
</dbReference>
<dbReference type="PANTHER" id="PTHR38015">
    <property type="entry name" value="BLR6086 PROTEIN"/>
    <property type="match status" value="1"/>
</dbReference>
<dbReference type="InterPro" id="IPR003421">
    <property type="entry name" value="Opine_DH"/>
</dbReference>
<dbReference type="Proteomes" id="UP000515856">
    <property type="component" value="Chromosome"/>
</dbReference>
<dbReference type="InterPro" id="IPR013328">
    <property type="entry name" value="6PGD_dom2"/>
</dbReference>
<dbReference type="SUPFAM" id="SSF48179">
    <property type="entry name" value="6-phosphogluconate dehydrogenase C-terminal domain-like"/>
    <property type="match status" value="1"/>
</dbReference>
<dbReference type="Pfam" id="PF02317">
    <property type="entry name" value="Octopine_DH"/>
    <property type="match status" value="1"/>
</dbReference>
<dbReference type="InterPro" id="IPR013332">
    <property type="entry name" value="KPR_N"/>
</dbReference>
<dbReference type="KEGG" id="ehn:H9Q80_14180"/>
<feature type="domain" description="Ketopantoate reductase N-terminal" evidence="2">
    <location>
        <begin position="3"/>
        <end position="99"/>
    </location>
</feature>
<dbReference type="GO" id="GO:0016491">
    <property type="term" value="F:oxidoreductase activity"/>
    <property type="evidence" value="ECO:0007669"/>
    <property type="project" value="InterPro"/>
</dbReference>
<name>A0A7G9GKQ7_9FIRM</name>
<reference evidence="3 4" key="1">
    <citation type="submission" date="2020-08" db="EMBL/GenBank/DDBJ databases">
        <authorList>
            <person name="Liu C."/>
            <person name="Sun Q."/>
        </authorList>
    </citation>
    <scope>NUCLEOTIDE SEQUENCE [LARGE SCALE GENOMIC DNA]</scope>
    <source>
        <strain evidence="3 4">NSJ-61</strain>
    </source>
</reference>
<dbReference type="Gene3D" id="3.40.50.720">
    <property type="entry name" value="NAD(P)-binding Rossmann-like Domain"/>
    <property type="match status" value="1"/>
</dbReference>
<protein>
    <submittedName>
        <fullName evidence="3">NAD/NADP octopine/nopaline dehydrogenase family protein</fullName>
    </submittedName>
</protein>
<evidence type="ECO:0000259" key="2">
    <source>
        <dbReference type="Pfam" id="PF02558"/>
    </source>
</evidence>
<dbReference type="Pfam" id="PF02558">
    <property type="entry name" value="ApbA"/>
    <property type="match status" value="1"/>
</dbReference>
<evidence type="ECO:0000313" key="4">
    <source>
        <dbReference type="Proteomes" id="UP000515856"/>
    </source>
</evidence>
<dbReference type="SUPFAM" id="SSF51735">
    <property type="entry name" value="NAD(P)-binding Rossmann-fold domains"/>
    <property type="match status" value="1"/>
</dbReference>
<proteinExistence type="predicted"/>
<sequence length="372" mass="42834">MNIAVLGSGNIGTLISAQLSLNDKVNLYSRKPEKFNSLITVFDEDTNTEYQSKINMVSDNLEKVLKNCELVIITVPAFAIKDLIVKVFKIIDIETKVLFYPGTGGVEFYCKDFIKKGGKIYGTQRVCSVARLKEYGKSVITSGKRNHMFVGSIPSNCAGEFKKFIENKFDIDTTVLPNYLSVTLTPSNPILHTSRLYSIFEDYNKECGYKYIPLFYEEWDNKSSKILIDADNEVQRLCRKINLDLNNVKSLLEHYESKNKEELTKKIISIKSLKGIPTPSIFKNEQLHPDLDSRYFTADFPYGLMVIKAICLIYKMETPMIDKMLFWYQKLVKKEYLVDCDHLGIDSKEISIPQDYDLKTPLDIETFYNKEY</sequence>
<dbReference type="AlphaFoldDB" id="A0A7G9GKQ7"/>
<feature type="domain" description="Opine dehydrogenase" evidence="1">
    <location>
        <begin position="176"/>
        <end position="331"/>
    </location>
</feature>
<dbReference type="Gene3D" id="1.10.1040.10">
    <property type="entry name" value="N-(1-d-carboxylethyl)-l-norvaline Dehydrogenase, domain 2"/>
    <property type="match status" value="1"/>
</dbReference>
<dbReference type="InterPro" id="IPR036291">
    <property type="entry name" value="NAD(P)-bd_dom_sf"/>
</dbReference>
<accession>A0A7G9GKQ7</accession>